<keyword evidence="5" id="KW-0472">Membrane</keyword>
<dbReference type="GO" id="GO:0030983">
    <property type="term" value="F:mismatched DNA binding"/>
    <property type="evidence" value="ECO:0007669"/>
    <property type="project" value="InterPro"/>
</dbReference>
<keyword evidence="5" id="KW-1133">Transmembrane helix</keyword>
<evidence type="ECO:0000256" key="4">
    <source>
        <dbReference type="SAM" id="Coils"/>
    </source>
</evidence>
<gene>
    <name evidence="7" type="ORF">CRP01_23580</name>
</gene>
<dbReference type="PANTHER" id="PTHR11361:SF152">
    <property type="entry name" value="DNA MISMATCH REPAIR PROTEIN"/>
    <property type="match status" value="1"/>
</dbReference>
<dbReference type="GO" id="GO:0140664">
    <property type="term" value="F:ATP-dependent DNA damage sensor activity"/>
    <property type="evidence" value="ECO:0007669"/>
    <property type="project" value="InterPro"/>
</dbReference>
<dbReference type="GO" id="GO:0005829">
    <property type="term" value="C:cytosol"/>
    <property type="evidence" value="ECO:0007669"/>
    <property type="project" value="TreeGrafter"/>
</dbReference>
<dbReference type="Gene3D" id="3.40.50.300">
    <property type="entry name" value="P-loop containing nucleotide triphosphate hydrolases"/>
    <property type="match status" value="1"/>
</dbReference>
<sequence length="528" mass="61241">MSNRNREKKLAAIRAAWGKPRDQYIPIGSVRIYFDKQSGSEAFQVIDDRIANDLDLDRVFETLDHTNSRVGQQCLYDRLRRPTNRKDQLEKLEDRITFFQEEVAQREEAQLHLQELNEARDYYFPMLIFDQLPKRPGWMNWAFLLQGITVGAIVFTIFYPAAFWVLIAVLPVNLFLHYQNKNRIGKFLVTFNRFSLLYRTGRQLKPYISGESEEIDRHFRTLKNILYKIGWINLEKLQEREEYAPLWFLIEVLKFITLSELILFFKLLDQIKQHRSSIQFIYEAIGAIDTAISIASLRASLPHYTRPEFTASAREISLVAALHPLLLDGVANDLQLRNKSMLLTGSNMSGKTTYIRAMGLNVILAQSIFTPICKSYCAPFFRLGTSIRIQDDVEEDKSYYLEEVNVIGELIKKAGEPQPHLFIVDEMFKGTNTLERVSAAKAVLSHLDRGNSTVLISTHDIELTEYLGDTYDLYYFQESVENDTLTFDYQLKKGKLRHRNAIRILEIMGYPPEVTREAHQLAAKIKIS</sequence>
<evidence type="ECO:0000313" key="7">
    <source>
        <dbReference type="EMBL" id="PHN04178.1"/>
    </source>
</evidence>
<keyword evidence="8" id="KW-1185">Reference proteome</keyword>
<evidence type="ECO:0000259" key="6">
    <source>
        <dbReference type="SMART" id="SM00534"/>
    </source>
</evidence>
<dbReference type="Pfam" id="PF00488">
    <property type="entry name" value="MutS_V"/>
    <property type="match status" value="1"/>
</dbReference>
<evidence type="ECO:0000256" key="2">
    <source>
        <dbReference type="ARBA" id="ARBA00022840"/>
    </source>
</evidence>
<dbReference type="EMBL" id="PDUD01000027">
    <property type="protein sequence ID" value="PHN04178.1"/>
    <property type="molecule type" value="Genomic_DNA"/>
</dbReference>
<keyword evidence="1" id="KW-0547">Nucleotide-binding</keyword>
<dbReference type="SUPFAM" id="SSF48334">
    <property type="entry name" value="DNA repair protein MutS, domain III"/>
    <property type="match status" value="1"/>
</dbReference>
<dbReference type="SMART" id="SM00534">
    <property type="entry name" value="MUTSac"/>
    <property type="match status" value="1"/>
</dbReference>
<feature type="coiled-coil region" evidence="4">
    <location>
        <begin position="89"/>
        <end position="119"/>
    </location>
</feature>
<dbReference type="AlphaFoldDB" id="A0A2D0N707"/>
<dbReference type="Proteomes" id="UP000223913">
    <property type="component" value="Unassembled WGS sequence"/>
</dbReference>
<keyword evidence="3" id="KW-0238">DNA-binding</keyword>
<dbReference type="RefSeq" id="WP_099152563.1">
    <property type="nucleotide sequence ID" value="NZ_PDUD01000027.1"/>
</dbReference>
<name>A0A2D0N707_FLAN2</name>
<keyword evidence="2" id="KW-0067">ATP-binding</keyword>
<dbReference type="GO" id="GO:0005524">
    <property type="term" value="F:ATP binding"/>
    <property type="evidence" value="ECO:0007669"/>
    <property type="project" value="UniProtKB-KW"/>
</dbReference>
<evidence type="ECO:0000313" key="8">
    <source>
        <dbReference type="Proteomes" id="UP000223913"/>
    </source>
</evidence>
<organism evidence="7 8">
    <name type="scientific">Flavilitoribacter nigricans (strain ATCC 23147 / DSM 23189 / NBRC 102662 / NCIMB 1420 / SS-2)</name>
    <name type="common">Lewinella nigricans</name>
    <dbReference type="NCBI Taxonomy" id="1122177"/>
    <lineage>
        <taxon>Bacteria</taxon>
        <taxon>Pseudomonadati</taxon>
        <taxon>Bacteroidota</taxon>
        <taxon>Saprospiria</taxon>
        <taxon>Saprospirales</taxon>
        <taxon>Lewinellaceae</taxon>
        <taxon>Flavilitoribacter</taxon>
    </lineage>
</organism>
<keyword evidence="4" id="KW-0175">Coiled coil</keyword>
<feature type="domain" description="DNA mismatch repair proteins mutS family" evidence="6">
    <location>
        <begin position="338"/>
        <end position="523"/>
    </location>
</feature>
<evidence type="ECO:0000256" key="5">
    <source>
        <dbReference type="SAM" id="Phobius"/>
    </source>
</evidence>
<evidence type="ECO:0000256" key="1">
    <source>
        <dbReference type="ARBA" id="ARBA00022741"/>
    </source>
</evidence>
<dbReference type="InterPro" id="IPR000432">
    <property type="entry name" value="DNA_mismatch_repair_MutS_C"/>
</dbReference>
<proteinExistence type="predicted"/>
<keyword evidence="5" id="KW-0812">Transmembrane</keyword>
<accession>A0A2D0N707</accession>
<comment type="caution">
    <text evidence="7">The sequence shown here is derived from an EMBL/GenBank/DDBJ whole genome shotgun (WGS) entry which is preliminary data.</text>
</comment>
<dbReference type="OrthoDB" id="9802448at2"/>
<dbReference type="SUPFAM" id="SSF52540">
    <property type="entry name" value="P-loop containing nucleoside triphosphate hydrolases"/>
    <property type="match status" value="1"/>
</dbReference>
<reference evidence="7 8" key="1">
    <citation type="submission" date="2017-10" db="EMBL/GenBank/DDBJ databases">
        <title>The draft genome sequence of Lewinella nigricans NBRC 102662.</title>
        <authorList>
            <person name="Wang K."/>
        </authorList>
    </citation>
    <scope>NUCLEOTIDE SEQUENCE [LARGE SCALE GENOMIC DNA]</scope>
    <source>
        <strain evidence="7 8">NBRC 102662</strain>
    </source>
</reference>
<dbReference type="PANTHER" id="PTHR11361">
    <property type="entry name" value="DNA MISMATCH REPAIR PROTEIN MUTS FAMILY MEMBER"/>
    <property type="match status" value="1"/>
</dbReference>
<dbReference type="InterPro" id="IPR036187">
    <property type="entry name" value="DNA_mismatch_repair_MutS_sf"/>
</dbReference>
<evidence type="ECO:0000256" key="3">
    <source>
        <dbReference type="ARBA" id="ARBA00023125"/>
    </source>
</evidence>
<dbReference type="InterPro" id="IPR045076">
    <property type="entry name" value="MutS"/>
</dbReference>
<protein>
    <recommendedName>
        <fullName evidence="6">DNA mismatch repair proteins mutS family domain-containing protein</fullName>
    </recommendedName>
</protein>
<feature type="transmembrane region" description="Helical" evidence="5">
    <location>
        <begin position="141"/>
        <end position="167"/>
    </location>
</feature>
<dbReference type="InterPro" id="IPR027417">
    <property type="entry name" value="P-loop_NTPase"/>
</dbReference>
<dbReference type="GO" id="GO:0006298">
    <property type="term" value="P:mismatch repair"/>
    <property type="evidence" value="ECO:0007669"/>
    <property type="project" value="InterPro"/>
</dbReference>